<dbReference type="Proteomes" id="UP000001471">
    <property type="component" value="Unassembled WGS sequence"/>
</dbReference>
<dbReference type="PANTHER" id="PTHR33112:SF16">
    <property type="entry name" value="HETEROKARYON INCOMPATIBILITY DOMAIN-CONTAINING PROTEIN"/>
    <property type="match status" value="1"/>
</dbReference>
<dbReference type="GeneID" id="6339168"/>
<evidence type="ECO:0000313" key="2">
    <source>
        <dbReference type="Proteomes" id="UP000001471"/>
    </source>
</evidence>
<protein>
    <submittedName>
        <fullName evidence="1">Uncharacterized protein</fullName>
    </submittedName>
</protein>
<sequence length="442" mass="49709">MSGTWIEVLMTIFSIYCMSPLIKDVLIFEYSVLFPTMKGCHNCRELVAFLDEQTMKMVERTEYAFAPTFTQCHWMREEAHDQCGAFGIVFTFYSTLRSSDSMAVKYITCPLKALRIPYDPLPDAITYDAGFIQSLIARDLAPALGLRYAAGHWLKHMPWSLLWQTKPHSGVNRIGDYVAPSWSWTSIDGEIFYEEQKGIDKTAGLAVEINEPIIIEQMTYMYETPFSDKLESLGPFPKPVPDPACVVVLGVDVNLVNKTDPFGQITSGVLHLSGKLVTLHVELDGSKEKILHVTINDSLDLFPDPESRSPEISLISFEPADMSHLDEDHPYEAKEKKEIRKMVQDSKATFFLRTKQADLLLDEENALTQGARSACDTQVGVISVSKNLFFLPVTQKTPDDPMIGLLLMPKSSGSFVRLGIMKVEKKIAEMFSSVSNRETHIV</sequence>
<dbReference type="AlphaFoldDB" id="B2VWP2"/>
<accession>B2VWP2</accession>
<gene>
    <name evidence="1" type="ORF">PTRG_01604</name>
</gene>
<organism evidence="1 2">
    <name type="scientific">Pyrenophora tritici-repentis (strain Pt-1C-BFP)</name>
    <name type="common">Wheat tan spot fungus</name>
    <name type="synonym">Drechslera tritici-repentis</name>
    <dbReference type="NCBI Taxonomy" id="426418"/>
    <lineage>
        <taxon>Eukaryota</taxon>
        <taxon>Fungi</taxon>
        <taxon>Dikarya</taxon>
        <taxon>Ascomycota</taxon>
        <taxon>Pezizomycotina</taxon>
        <taxon>Dothideomycetes</taxon>
        <taxon>Pleosporomycetidae</taxon>
        <taxon>Pleosporales</taxon>
        <taxon>Pleosporineae</taxon>
        <taxon>Pleosporaceae</taxon>
        <taxon>Pyrenophora</taxon>
    </lineage>
</organism>
<dbReference type="HOGENOM" id="CLU_619859_0_0_1"/>
<name>B2VWP2_PYRTR</name>
<evidence type="ECO:0000313" key="1">
    <source>
        <dbReference type="EMBL" id="EDU41042.1"/>
    </source>
</evidence>
<reference evidence="2" key="1">
    <citation type="journal article" date="2013" name="G3 (Bethesda)">
        <title>Comparative genomics of a plant-pathogenic fungus, Pyrenophora tritici-repentis, reveals transduplication and the impact of repeat elements on pathogenicity and population divergence.</title>
        <authorList>
            <person name="Manning V.A."/>
            <person name="Pandelova I."/>
            <person name="Dhillon B."/>
            <person name="Wilhelm L.J."/>
            <person name="Goodwin S.B."/>
            <person name="Berlin A.M."/>
            <person name="Figueroa M."/>
            <person name="Freitag M."/>
            <person name="Hane J.K."/>
            <person name="Henrissat B."/>
            <person name="Holman W.H."/>
            <person name="Kodira C.D."/>
            <person name="Martin J."/>
            <person name="Oliver R.P."/>
            <person name="Robbertse B."/>
            <person name="Schackwitz W."/>
            <person name="Schwartz D.C."/>
            <person name="Spatafora J.W."/>
            <person name="Turgeon B.G."/>
            <person name="Yandava C."/>
            <person name="Young S."/>
            <person name="Zhou S."/>
            <person name="Zeng Q."/>
            <person name="Grigoriev I.V."/>
            <person name="Ma L.-J."/>
            <person name="Ciuffetti L.M."/>
        </authorList>
    </citation>
    <scope>NUCLEOTIDE SEQUENCE [LARGE SCALE GENOMIC DNA]</scope>
    <source>
        <strain evidence="2">Pt-1C-BFP</strain>
    </source>
</reference>
<dbReference type="PANTHER" id="PTHR33112">
    <property type="entry name" value="DOMAIN PROTEIN, PUTATIVE-RELATED"/>
    <property type="match status" value="1"/>
</dbReference>
<dbReference type="EMBL" id="DS231615">
    <property type="protein sequence ID" value="EDU41042.1"/>
    <property type="molecule type" value="Genomic_DNA"/>
</dbReference>
<dbReference type="KEGG" id="ptrr:6339168"/>
<dbReference type="InParanoid" id="B2VWP2"/>
<proteinExistence type="predicted"/>